<sequence>MDKNNLLDNEPFMAINLGKLTSKDFGYLKKFSRNSLNIGEARAFAVEKSYTDKLLSCSEKIFNKFKKNVFSMLN</sequence>
<geneLocation type="plasmid" evidence="1">
    <name>unnamed</name>
</geneLocation>
<protein>
    <submittedName>
        <fullName evidence="1">Uncharacterized protein</fullName>
    </submittedName>
</protein>
<dbReference type="Proteomes" id="UP000003481">
    <property type="component" value="Unassembled WGS sequence"/>
</dbReference>
<dbReference type="EMBL" id="ABKB02000036">
    <property type="protein sequence ID" value="EEF83966.1"/>
    <property type="molecule type" value="Genomic_DNA"/>
</dbReference>
<proteinExistence type="predicted"/>
<keyword evidence="1" id="KW-0614">Plasmid</keyword>
<reference evidence="1 2" key="1">
    <citation type="submission" date="2009-02" db="EMBL/GenBank/DDBJ databases">
        <authorList>
            <person name="Fraser-Liggett C.M."/>
            <person name="Mongodin E.F."/>
            <person name="Casjens B."/>
            <person name="Dunn J."/>
            <person name="Luft B."/>
            <person name="Qiu W."/>
            <person name="Schutzer S."/>
            <person name="Sebastian Y."/>
        </authorList>
    </citation>
    <scope>NUCLEOTIDE SEQUENCE [LARGE SCALE GENOMIC DNA]</scope>
    <source>
        <strain evidence="1 2">A14S</strain>
        <plasmid evidence="1">unnamed</plasmid>
    </source>
</reference>
<organism evidence="1 2">
    <name type="scientific">Borreliella spielmanii A14S</name>
    <dbReference type="NCBI Taxonomy" id="498742"/>
    <lineage>
        <taxon>Bacteria</taxon>
        <taxon>Pseudomonadati</taxon>
        <taxon>Spirochaetota</taxon>
        <taxon>Spirochaetia</taxon>
        <taxon>Spirochaetales</taxon>
        <taxon>Borreliaceae</taxon>
        <taxon>Borreliella</taxon>
    </lineage>
</organism>
<dbReference type="RefSeq" id="WP_006434287.1">
    <property type="nucleotide sequence ID" value="NZ_ABKB02000036.1"/>
</dbReference>
<evidence type="ECO:0000313" key="2">
    <source>
        <dbReference type="Proteomes" id="UP000003481"/>
    </source>
</evidence>
<gene>
    <name evidence="1" type="ORF">BSPA14S_PA0105</name>
</gene>
<dbReference type="HOGENOM" id="CLU_2680386_0_0_12"/>
<comment type="caution">
    <text evidence="1">The sequence shown here is derived from an EMBL/GenBank/DDBJ whole genome shotgun (WGS) entry which is preliminary data.</text>
</comment>
<dbReference type="AlphaFoldDB" id="B9X9I3"/>
<evidence type="ECO:0000313" key="1">
    <source>
        <dbReference type="EMBL" id="EEF83966.1"/>
    </source>
</evidence>
<name>B9X9I3_9SPIR</name>
<accession>B9X9I3</accession>
<dbReference type="OrthoDB" id="9148007at2"/>